<dbReference type="Gramene" id="TVU34811">
    <property type="protein sequence ID" value="TVU34811"/>
    <property type="gene ID" value="EJB05_16663"/>
</dbReference>
<dbReference type="Gene3D" id="2.60.120.10">
    <property type="entry name" value="Jelly Rolls"/>
    <property type="match status" value="1"/>
</dbReference>
<evidence type="ECO:0000313" key="2">
    <source>
        <dbReference type="EMBL" id="TVU34767.1"/>
    </source>
</evidence>
<evidence type="ECO:0000256" key="1">
    <source>
        <dbReference type="SAM" id="MobiDB-lite"/>
    </source>
</evidence>
<dbReference type="EMBL" id="RWGY01000009">
    <property type="protein sequence ID" value="TVU34811.1"/>
    <property type="molecule type" value="Genomic_DNA"/>
</dbReference>
<dbReference type="InterPro" id="IPR014710">
    <property type="entry name" value="RmlC-like_jellyroll"/>
</dbReference>
<feature type="non-terminal residue" evidence="2">
    <location>
        <position position="1"/>
    </location>
</feature>
<organism evidence="2 4">
    <name type="scientific">Eragrostis curvula</name>
    <name type="common">weeping love grass</name>
    <dbReference type="NCBI Taxonomy" id="38414"/>
    <lineage>
        <taxon>Eukaryota</taxon>
        <taxon>Viridiplantae</taxon>
        <taxon>Streptophyta</taxon>
        <taxon>Embryophyta</taxon>
        <taxon>Tracheophyta</taxon>
        <taxon>Spermatophyta</taxon>
        <taxon>Magnoliopsida</taxon>
        <taxon>Liliopsida</taxon>
        <taxon>Poales</taxon>
        <taxon>Poaceae</taxon>
        <taxon>PACMAD clade</taxon>
        <taxon>Chloridoideae</taxon>
        <taxon>Eragrostideae</taxon>
        <taxon>Eragrostidinae</taxon>
        <taxon>Eragrostis</taxon>
    </lineage>
</organism>
<evidence type="ECO:0000313" key="3">
    <source>
        <dbReference type="EMBL" id="TVU34811.1"/>
    </source>
</evidence>
<dbReference type="SUPFAM" id="SSF51182">
    <property type="entry name" value="RmlC-like cupins"/>
    <property type="match status" value="1"/>
</dbReference>
<dbReference type="Gramene" id="TVU34767">
    <property type="protein sequence ID" value="TVU34767"/>
    <property type="gene ID" value="EJB05_16618"/>
</dbReference>
<proteinExistence type="predicted"/>
<feature type="compositionally biased region" description="Basic residues" evidence="1">
    <location>
        <begin position="87"/>
        <end position="98"/>
    </location>
</feature>
<dbReference type="AlphaFoldDB" id="A0A5J9VGZ3"/>
<comment type="caution">
    <text evidence="2">The sequence shown here is derived from an EMBL/GenBank/DDBJ whole genome shotgun (WGS) entry which is preliminary data.</text>
</comment>
<feature type="region of interest" description="Disordered" evidence="1">
    <location>
        <begin position="68"/>
        <end position="105"/>
    </location>
</feature>
<dbReference type="OrthoDB" id="1921208at2759"/>
<keyword evidence="4" id="KW-1185">Reference proteome</keyword>
<dbReference type="Proteomes" id="UP000324897">
    <property type="component" value="Unassembled WGS sequence"/>
</dbReference>
<dbReference type="EMBL" id="RWGY01000009">
    <property type="protein sequence ID" value="TVU34767.1"/>
    <property type="molecule type" value="Genomic_DNA"/>
</dbReference>
<sequence>MQAVTSVDGFPCKVASAVADDDFFSRARHLGRGAARETHSAPTDPSAARCPRSPGLNMPGLPITRVDLAPGGLSPPYSHPRPAALPAHHRRRRRRRGVRQPVAGRDQAGHAHGVWACAAGDDEGLAAGEVMFFTYMKAQGSRALDLLSEIMLPATLVAEAEKLKSDIFDAGFDM</sequence>
<feature type="region of interest" description="Disordered" evidence="1">
    <location>
        <begin position="33"/>
        <end position="56"/>
    </location>
</feature>
<dbReference type="InterPro" id="IPR011051">
    <property type="entry name" value="RmlC_Cupin_sf"/>
</dbReference>
<reference evidence="2 4" key="1">
    <citation type="journal article" date="2019" name="Sci. Rep.">
        <title>A high-quality genome of Eragrostis curvula grass provides insights into Poaceae evolution and supports new strategies to enhance forage quality.</title>
        <authorList>
            <person name="Carballo J."/>
            <person name="Santos B.A.C.M."/>
            <person name="Zappacosta D."/>
            <person name="Garbus I."/>
            <person name="Selva J.P."/>
            <person name="Gallo C.A."/>
            <person name="Diaz A."/>
            <person name="Albertini E."/>
            <person name="Caccamo M."/>
            <person name="Echenique V."/>
        </authorList>
    </citation>
    <scope>NUCLEOTIDE SEQUENCE [LARGE SCALE GENOMIC DNA]</scope>
    <source>
        <strain evidence="4">cv. Victoria</strain>
        <tissue evidence="2">Leaf</tissue>
    </source>
</reference>
<name>A0A5J9VGZ3_9POAL</name>
<gene>
    <name evidence="2" type="ORF">EJB05_16618</name>
    <name evidence="3" type="ORF">EJB05_16663</name>
</gene>
<protein>
    <submittedName>
        <fullName evidence="2">Uncharacterized protein</fullName>
    </submittedName>
</protein>
<evidence type="ECO:0000313" key="4">
    <source>
        <dbReference type="Proteomes" id="UP000324897"/>
    </source>
</evidence>
<accession>A0A5J9VGZ3</accession>